<accession>A0ABD3PYC0</accession>
<name>A0ABD3PYC0_9STRA</name>
<dbReference type="EMBL" id="JABMIG020000100">
    <property type="protein sequence ID" value="KAL3792569.1"/>
    <property type="molecule type" value="Genomic_DNA"/>
</dbReference>
<sequence length="267" mass="29913">MNSFIDGTETQEKLSEFQKARKVATDEFEYGKLTHGWWRGFLKRNAHRLVTKRGERFASSQYDWTAHENIASSYDAIYNEIVDAGVAIRLDVPVYTDREGNPCEEHEAYGLPEDIKITHPGSIVFADEVGCQCNQKKDNHVGGEKFLCQKGTVPQLYSSVRDFKFTLLPFTSASGEAFACVVIFKSERADKKKPDGDETESKKQGDTHEKGVKVEWKTGIDHAVLNPVKDEHGNIIFEANLGPGKYYPGGPTCTCQVVIITGLRWAT</sequence>
<proteinExistence type="predicted"/>
<comment type="caution">
    <text evidence="2">The sequence shown here is derived from an EMBL/GenBank/DDBJ whole genome shotgun (WGS) entry which is preliminary data.</text>
</comment>
<keyword evidence="3" id="KW-1185">Reference proteome</keyword>
<feature type="region of interest" description="Disordered" evidence="1">
    <location>
        <begin position="191"/>
        <end position="211"/>
    </location>
</feature>
<protein>
    <recommendedName>
        <fullName evidence="4">HTH CENPB-type domain-containing protein</fullName>
    </recommendedName>
</protein>
<dbReference type="Proteomes" id="UP001516023">
    <property type="component" value="Unassembled WGS sequence"/>
</dbReference>
<organism evidence="2 3">
    <name type="scientific">Cyclotella cryptica</name>
    <dbReference type="NCBI Taxonomy" id="29204"/>
    <lineage>
        <taxon>Eukaryota</taxon>
        <taxon>Sar</taxon>
        <taxon>Stramenopiles</taxon>
        <taxon>Ochrophyta</taxon>
        <taxon>Bacillariophyta</taxon>
        <taxon>Coscinodiscophyceae</taxon>
        <taxon>Thalassiosirophycidae</taxon>
        <taxon>Stephanodiscales</taxon>
        <taxon>Stephanodiscaceae</taxon>
        <taxon>Cyclotella</taxon>
    </lineage>
</organism>
<evidence type="ECO:0000313" key="3">
    <source>
        <dbReference type="Proteomes" id="UP001516023"/>
    </source>
</evidence>
<evidence type="ECO:0000256" key="1">
    <source>
        <dbReference type="SAM" id="MobiDB-lite"/>
    </source>
</evidence>
<reference evidence="2 3" key="1">
    <citation type="journal article" date="2020" name="G3 (Bethesda)">
        <title>Improved Reference Genome for Cyclotella cryptica CCMP332, a Model for Cell Wall Morphogenesis, Salinity Adaptation, and Lipid Production in Diatoms (Bacillariophyta).</title>
        <authorList>
            <person name="Roberts W.R."/>
            <person name="Downey K.M."/>
            <person name="Ruck E.C."/>
            <person name="Traller J.C."/>
            <person name="Alverson A.J."/>
        </authorList>
    </citation>
    <scope>NUCLEOTIDE SEQUENCE [LARGE SCALE GENOMIC DNA]</scope>
    <source>
        <strain evidence="2 3">CCMP332</strain>
    </source>
</reference>
<evidence type="ECO:0008006" key="4">
    <source>
        <dbReference type="Google" id="ProtNLM"/>
    </source>
</evidence>
<dbReference type="AlphaFoldDB" id="A0ABD3PYC0"/>
<evidence type="ECO:0000313" key="2">
    <source>
        <dbReference type="EMBL" id="KAL3792569.1"/>
    </source>
</evidence>
<gene>
    <name evidence="2" type="ORF">HJC23_005539</name>
</gene>